<proteinExistence type="predicted"/>
<sequence>MPYVKFRHGILLKWDSWTVSLGLRAPLFIMAAAAMPAEKARPALKTSISVPQREEQPYCEPKTMGTIIHSGRSRHPTPPVKARPAFKTSGSVLHSRMRTDEPGHVLGQRPGQDQCAFTLITQKRLGEANSL</sequence>
<evidence type="ECO:0000313" key="3">
    <source>
        <dbReference type="Proteomes" id="UP001066276"/>
    </source>
</evidence>
<keyword evidence="3" id="KW-1185">Reference proteome</keyword>
<evidence type="ECO:0000313" key="2">
    <source>
        <dbReference type="EMBL" id="KAJ1159562.1"/>
    </source>
</evidence>
<gene>
    <name evidence="2" type="ORF">NDU88_000069</name>
</gene>
<feature type="region of interest" description="Disordered" evidence="1">
    <location>
        <begin position="45"/>
        <end position="94"/>
    </location>
</feature>
<organism evidence="2 3">
    <name type="scientific">Pleurodeles waltl</name>
    <name type="common">Iberian ribbed newt</name>
    <dbReference type="NCBI Taxonomy" id="8319"/>
    <lineage>
        <taxon>Eukaryota</taxon>
        <taxon>Metazoa</taxon>
        <taxon>Chordata</taxon>
        <taxon>Craniata</taxon>
        <taxon>Vertebrata</taxon>
        <taxon>Euteleostomi</taxon>
        <taxon>Amphibia</taxon>
        <taxon>Batrachia</taxon>
        <taxon>Caudata</taxon>
        <taxon>Salamandroidea</taxon>
        <taxon>Salamandridae</taxon>
        <taxon>Pleurodelinae</taxon>
        <taxon>Pleurodeles</taxon>
    </lineage>
</organism>
<accession>A0AAV7S6I5</accession>
<dbReference type="Proteomes" id="UP001066276">
    <property type="component" value="Chromosome 4_2"/>
</dbReference>
<evidence type="ECO:0000256" key="1">
    <source>
        <dbReference type="SAM" id="MobiDB-lite"/>
    </source>
</evidence>
<reference evidence="2" key="1">
    <citation type="journal article" date="2022" name="bioRxiv">
        <title>Sequencing and chromosome-scale assembly of the giantPleurodeles waltlgenome.</title>
        <authorList>
            <person name="Brown T."/>
            <person name="Elewa A."/>
            <person name="Iarovenko S."/>
            <person name="Subramanian E."/>
            <person name="Araus A.J."/>
            <person name="Petzold A."/>
            <person name="Susuki M."/>
            <person name="Suzuki K.-i.T."/>
            <person name="Hayashi T."/>
            <person name="Toyoda A."/>
            <person name="Oliveira C."/>
            <person name="Osipova E."/>
            <person name="Leigh N.D."/>
            <person name="Simon A."/>
            <person name="Yun M.H."/>
        </authorList>
    </citation>
    <scope>NUCLEOTIDE SEQUENCE</scope>
    <source>
        <strain evidence="2">20211129_DDA</strain>
        <tissue evidence="2">Liver</tissue>
    </source>
</reference>
<name>A0AAV7S6I5_PLEWA</name>
<protein>
    <submittedName>
        <fullName evidence="2">Uncharacterized protein</fullName>
    </submittedName>
</protein>
<dbReference type="EMBL" id="JANPWB010000008">
    <property type="protein sequence ID" value="KAJ1159562.1"/>
    <property type="molecule type" value="Genomic_DNA"/>
</dbReference>
<comment type="caution">
    <text evidence="2">The sequence shown here is derived from an EMBL/GenBank/DDBJ whole genome shotgun (WGS) entry which is preliminary data.</text>
</comment>
<dbReference type="AlphaFoldDB" id="A0AAV7S6I5"/>